<dbReference type="AlphaFoldDB" id="D6Z1I0"/>
<dbReference type="Pfam" id="PF00005">
    <property type="entry name" value="ABC_tran"/>
    <property type="match status" value="1"/>
</dbReference>
<evidence type="ECO:0000256" key="1">
    <source>
        <dbReference type="ARBA" id="ARBA00022448"/>
    </source>
</evidence>
<gene>
    <name evidence="6" type="ordered locus">DaAHT2_2654</name>
</gene>
<protein>
    <submittedName>
        <fullName evidence="6">ABC transporter related protein</fullName>
    </submittedName>
</protein>
<evidence type="ECO:0000259" key="5">
    <source>
        <dbReference type="PROSITE" id="PS50893"/>
    </source>
</evidence>
<dbReference type="InterPro" id="IPR003593">
    <property type="entry name" value="AAA+_ATPase"/>
</dbReference>
<evidence type="ECO:0000313" key="6">
    <source>
        <dbReference type="EMBL" id="ADH87314.1"/>
    </source>
</evidence>
<dbReference type="GO" id="GO:0016887">
    <property type="term" value="F:ATP hydrolysis activity"/>
    <property type="evidence" value="ECO:0007669"/>
    <property type="project" value="InterPro"/>
</dbReference>
<keyword evidence="7" id="KW-1185">Reference proteome</keyword>
<proteinExistence type="predicted"/>
<keyword evidence="3" id="KW-0547">Nucleotide-binding</keyword>
<keyword evidence="4" id="KW-0067">ATP-binding</keyword>
<dbReference type="GO" id="GO:0005315">
    <property type="term" value="F:phosphate transmembrane transporter activity"/>
    <property type="evidence" value="ECO:0007669"/>
    <property type="project" value="InterPro"/>
</dbReference>
<organism evidence="6 7">
    <name type="scientific">Desulfurivibrio alkaliphilus (strain DSM 19089 / UNIQEM U267 / AHT2)</name>
    <dbReference type="NCBI Taxonomy" id="589865"/>
    <lineage>
        <taxon>Bacteria</taxon>
        <taxon>Pseudomonadati</taxon>
        <taxon>Thermodesulfobacteriota</taxon>
        <taxon>Desulfobulbia</taxon>
        <taxon>Desulfobulbales</taxon>
        <taxon>Desulfobulbaceae</taxon>
        <taxon>Desulfurivibrio</taxon>
    </lineage>
</organism>
<dbReference type="GO" id="GO:0016020">
    <property type="term" value="C:membrane"/>
    <property type="evidence" value="ECO:0007669"/>
    <property type="project" value="InterPro"/>
</dbReference>
<dbReference type="InterPro" id="IPR027417">
    <property type="entry name" value="P-loop_NTPase"/>
</dbReference>
<dbReference type="GO" id="GO:0005524">
    <property type="term" value="F:ATP binding"/>
    <property type="evidence" value="ECO:0007669"/>
    <property type="project" value="UniProtKB-KW"/>
</dbReference>
<evidence type="ECO:0000256" key="3">
    <source>
        <dbReference type="ARBA" id="ARBA00022741"/>
    </source>
</evidence>
<dbReference type="PROSITE" id="PS50893">
    <property type="entry name" value="ABC_TRANSPORTER_2"/>
    <property type="match status" value="1"/>
</dbReference>
<evidence type="ECO:0000256" key="2">
    <source>
        <dbReference type="ARBA" id="ARBA00022592"/>
    </source>
</evidence>
<keyword evidence="1" id="KW-0813">Transport</keyword>
<dbReference type="RefSeq" id="WP_013164819.1">
    <property type="nucleotide sequence ID" value="NC_014216.1"/>
</dbReference>
<dbReference type="SMART" id="SM00382">
    <property type="entry name" value="AAA"/>
    <property type="match status" value="1"/>
</dbReference>
<dbReference type="Gene3D" id="3.40.50.300">
    <property type="entry name" value="P-loop containing nucleotide triphosphate hydrolases"/>
    <property type="match status" value="1"/>
</dbReference>
<evidence type="ECO:0000313" key="7">
    <source>
        <dbReference type="Proteomes" id="UP000001508"/>
    </source>
</evidence>
<dbReference type="EMBL" id="CP001940">
    <property type="protein sequence ID" value="ADH87314.1"/>
    <property type="molecule type" value="Genomic_DNA"/>
</dbReference>
<dbReference type="CDD" id="cd03260">
    <property type="entry name" value="ABC_PstB_phosphate_transporter"/>
    <property type="match status" value="1"/>
</dbReference>
<dbReference type="InParanoid" id="D6Z1I0"/>
<dbReference type="PANTHER" id="PTHR43423">
    <property type="entry name" value="ABC TRANSPORTER I FAMILY MEMBER 17"/>
    <property type="match status" value="1"/>
</dbReference>
<dbReference type="InterPro" id="IPR003439">
    <property type="entry name" value="ABC_transporter-like_ATP-bd"/>
</dbReference>
<dbReference type="InterPro" id="IPR005670">
    <property type="entry name" value="PstB-like"/>
</dbReference>
<dbReference type="GO" id="GO:0035435">
    <property type="term" value="P:phosphate ion transmembrane transport"/>
    <property type="evidence" value="ECO:0007669"/>
    <property type="project" value="InterPro"/>
</dbReference>
<dbReference type="SUPFAM" id="SSF52540">
    <property type="entry name" value="P-loop containing nucleoside triphosphate hydrolases"/>
    <property type="match status" value="1"/>
</dbReference>
<name>D6Z1I0_DESAT</name>
<dbReference type="PROSITE" id="PS00211">
    <property type="entry name" value="ABC_TRANSPORTER_1"/>
    <property type="match status" value="1"/>
</dbReference>
<reference evidence="7" key="1">
    <citation type="submission" date="2010-02" db="EMBL/GenBank/DDBJ databases">
        <title>Complete sequence of Desulfurivibrio alkaliphilus AHT2.</title>
        <authorList>
            <consortium name="US DOE Joint Genome Institute"/>
            <person name="Pitluck S."/>
            <person name="Chertkov O."/>
            <person name="Detter J.C."/>
            <person name="Han C."/>
            <person name="Tapia R."/>
            <person name="Larimer F."/>
            <person name="Land M."/>
            <person name="Hauser L."/>
            <person name="Kyrpides N."/>
            <person name="Mikhailova N."/>
            <person name="Sorokin D.Y."/>
            <person name="Muyzer G."/>
            <person name="Woyke T."/>
        </authorList>
    </citation>
    <scope>NUCLEOTIDE SEQUENCE [LARGE SCALE GENOMIC DNA]</scope>
    <source>
        <strain evidence="7">DSM 19089 / UNIQEM U267 / AHT2</strain>
    </source>
</reference>
<dbReference type="PANTHER" id="PTHR43423:SF1">
    <property type="entry name" value="ABC TRANSPORTER I FAMILY MEMBER 17"/>
    <property type="match status" value="1"/>
</dbReference>
<dbReference type="OrthoDB" id="5448699at2"/>
<accession>D6Z1I0</accession>
<keyword evidence="2" id="KW-0592">Phosphate transport</keyword>
<feature type="domain" description="ABC transporter" evidence="5">
    <location>
        <begin position="5"/>
        <end position="244"/>
    </location>
</feature>
<dbReference type="eggNOG" id="COG1117">
    <property type="taxonomic scope" value="Bacteria"/>
</dbReference>
<dbReference type="Proteomes" id="UP000001508">
    <property type="component" value="Chromosome"/>
</dbReference>
<dbReference type="KEGG" id="dak:DaAHT2_2654"/>
<evidence type="ECO:0000256" key="4">
    <source>
        <dbReference type="ARBA" id="ARBA00022840"/>
    </source>
</evidence>
<sequence length="249" mass="28064">MENIIQVNNWHVSCGDTPVLSDINLDFPANRITALIGPSGCGKTTLLKSINRLLEEESQAQTRGRIRLQGQDIAAIPKETLRRRVGIVFQTPTPFPFSIEKNMLYALNYHQQLSREEKKARMLETLRLAGLYDEVKDRLRLSAAKLSGGQQQRLCIARSLTLEPEVLLLDEPCSSLDPRSTARIEETLQLLAQQMAVIIVTHNLAQARRIAHHVAFLNEGLLLEEREATHFFAQPRHEAARQYLAGQLG</sequence>
<dbReference type="STRING" id="589865.DaAHT2_2654"/>
<dbReference type="HOGENOM" id="CLU_000604_1_22_7"/>
<dbReference type="InterPro" id="IPR017871">
    <property type="entry name" value="ABC_transporter-like_CS"/>
</dbReference>